<keyword evidence="5 9" id="KW-0732">Signal</keyword>
<dbReference type="EMBL" id="RAPY01000001">
    <property type="protein sequence ID" value="RKE57271.1"/>
    <property type="molecule type" value="Genomic_DNA"/>
</dbReference>
<dbReference type="Pfam" id="PF07715">
    <property type="entry name" value="Plug"/>
    <property type="match status" value="1"/>
</dbReference>
<dbReference type="Pfam" id="PF07660">
    <property type="entry name" value="STN"/>
    <property type="match status" value="1"/>
</dbReference>
<keyword evidence="3 8" id="KW-1134">Transmembrane beta strand</keyword>
<organism evidence="11 12">
    <name type="scientific">Sphingobacterium detergens</name>
    <dbReference type="NCBI Taxonomy" id="1145106"/>
    <lineage>
        <taxon>Bacteria</taxon>
        <taxon>Pseudomonadati</taxon>
        <taxon>Bacteroidota</taxon>
        <taxon>Sphingobacteriia</taxon>
        <taxon>Sphingobacteriales</taxon>
        <taxon>Sphingobacteriaceae</taxon>
        <taxon>Sphingobacterium</taxon>
    </lineage>
</organism>
<keyword evidence="4 8" id="KW-0812">Transmembrane</keyword>
<comment type="subcellular location">
    <subcellularLocation>
        <location evidence="1 8">Cell outer membrane</location>
        <topology evidence="1 8">Multi-pass membrane protein</topology>
    </subcellularLocation>
</comment>
<proteinExistence type="inferred from homology"/>
<feature type="signal peptide" evidence="9">
    <location>
        <begin position="1"/>
        <end position="29"/>
    </location>
</feature>
<dbReference type="GO" id="GO:0009279">
    <property type="term" value="C:cell outer membrane"/>
    <property type="evidence" value="ECO:0007669"/>
    <property type="project" value="UniProtKB-SubCell"/>
</dbReference>
<dbReference type="InterPro" id="IPR011662">
    <property type="entry name" value="Secretin/TonB_short_N"/>
</dbReference>
<comment type="caution">
    <text evidence="11">The sequence shown here is derived from an EMBL/GenBank/DDBJ whole genome shotgun (WGS) entry which is preliminary data.</text>
</comment>
<keyword evidence="12" id="KW-1185">Reference proteome</keyword>
<dbReference type="GO" id="GO:0044718">
    <property type="term" value="P:siderophore transmembrane transport"/>
    <property type="evidence" value="ECO:0007669"/>
    <property type="project" value="TreeGrafter"/>
</dbReference>
<dbReference type="PROSITE" id="PS52016">
    <property type="entry name" value="TONB_DEPENDENT_REC_3"/>
    <property type="match status" value="1"/>
</dbReference>
<evidence type="ECO:0000313" key="12">
    <source>
        <dbReference type="Proteomes" id="UP000286246"/>
    </source>
</evidence>
<evidence type="ECO:0000256" key="5">
    <source>
        <dbReference type="ARBA" id="ARBA00022729"/>
    </source>
</evidence>
<dbReference type="PANTHER" id="PTHR30069">
    <property type="entry name" value="TONB-DEPENDENT OUTER MEMBRANE RECEPTOR"/>
    <property type="match status" value="1"/>
</dbReference>
<dbReference type="InterPro" id="IPR037066">
    <property type="entry name" value="Plug_dom_sf"/>
</dbReference>
<evidence type="ECO:0000313" key="11">
    <source>
        <dbReference type="EMBL" id="RKE57271.1"/>
    </source>
</evidence>
<dbReference type="AlphaFoldDB" id="A0A420BKG3"/>
<dbReference type="GO" id="GO:0015344">
    <property type="term" value="F:siderophore uptake transmembrane transporter activity"/>
    <property type="evidence" value="ECO:0007669"/>
    <property type="project" value="TreeGrafter"/>
</dbReference>
<sequence>MWFKSFQMIRTIGISMLMLQISISAAGQANITLRKQRIKAIDLIREIKKQTGFNVLYSSQILDDNRLLNVEFKNAPLQQVMNMLLQGQQLSYEQKDNTLLIKALPAKDTFGSAVQTPKTIQQQPLQGKVVDQTGKPLAGASVTVKGSNKGARSNAEGIFTLPDVRPGDVLAIRYVGYVPQEVTVSVLNKEIQIQLAQEQATIDEVVVTALGIKRSEKALSYNVQQVKGDDLTQVRDANMINSLNGKIAGVTINSSSGGIGGAAKVVMRGAKTIEQDNNVLYVIDGIPMFNKKSTEGSEFSSTGTSEGIADLNPEDIESMSVLTGAAAAALYGSDAANGAIVINTRRGVAGKTSLSLTQNTQFQNAFVLPSFQNRYGTGSSLAAGVNDKSWGAALTDVNNYNYSPVKDYFRTGVVATEGISLSTGTDKNQTYVSAGAVNAMGIVPNNKYDRYNFTFRNTAKFLDDKLTLDAGLNYIKQRDLNMTNQGIYSNPLTTAYLFPRGDDWEAIRMYERYNVQRKINEQYWPQGLNEVVGQNPYWINYRNLRETKKDRYLINASLSYQVNNWLNLSTRGRMDNTTGRFTEKLYASTNTTITEGSKNGFFGLDEQKSTQYYGDIMANINKSFQDFSLQANLGGIILHDKTSSLPIRGPILENGLTNKFDITQIDDRKKSPMIDRSRESQSVFASVELGYKNTYFVTATGRNDWHSNLAGPKSTTSSFFYPSIGATAVISQLVDISDIFQYLKVRSSYASVGRPFPEFLANPIYEWDVATQQYKGLSHYPISDLKPERTNSAEVGLNAKFLNGFNLDLTLYHATTLNQTFNPQLSVSSGYNRLYVQTGKVVNRGIEVGLGYEKKWGALQWNSNYTLTVNRNKIKELVRDYVHPETGAVINKNRLDVGGLSQARFILKEGGTLGDLYSLSDLLRDDNGKVYVTADGKVVNSNTVGDIYLGSIFPKSNMAWRNAFQYKNWMLDFTVAARFGGVVYSATQAYMDYYGVSEASAQARDHGGFTVNGTDIVDAEAYYNVVGANSGIPQFYTYSATNVRLQEATVGYTFPKSFLGNKAALSVNLVGRNLLMIYNKAPFDPESTASTGNYYQGIDYFMTPSTRNLGFNVRLKF</sequence>
<evidence type="ECO:0000256" key="8">
    <source>
        <dbReference type="PROSITE-ProRule" id="PRU01360"/>
    </source>
</evidence>
<dbReference type="NCBIfam" id="TIGR04057">
    <property type="entry name" value="SusC_RagA_signa"/>
    <property type="match status" value="1"/>
</dbReference>
<dbReference type="Proteomes" id="UP000286246">
    <property type="component" value="Unassembled WGS sequence"/>
</dbReference>
<evidence type="ECO:0000256" key="4">
    <source>
        <dbReference type="ARBA" id="ARBA00022692"/>
    </source>
</evidence>
<evidence type="ECO:0000256" key="3">
    <source>
        <dbReference type="ARBA" id="ARBA00022452"/>
    </source>
</evidence>
<dbReference type="SUPFAM" id="SSF56935">
    <property type="entry name" value="Porins"/>
    <property type="match status" value="1"/>
</dbReference>
<dbReference type="Gene3D" id="2.170.130.10">
    <property type="entry name" value="TonB-dependent receptor, plug domain"/>
    <property type="match status" value="1"/>
</dbReference>
<accession>A0A420BKG3</accession>
<dbReference type="InterPro" id="IPR008969">
    <property type="entry name" value="CarboxyPept-like_regulatory"/>
</dbReference>
<name>A0A420BKG3_SPHD1</name>
<dbReference type="InterPro" id="IPR012910">
    <property type="entry name" value="Plug_dom"/>
</dbReference>
<feature type="domain" description="Secretin/TonB short N-terminal" evidence="10">
    <location>
        <begin position="53"/>
        <end position="104"/>
    </location>
</feature>
<evidence type="ECO:0000256" key="7">
    <source>
        <dbReference type="ARBA" id="ARBA00023237"/>
    </source>
</evidence>
<comment type="similarity">
    <text evidence="8">Belongs to the TonB-dependent receptor family.</text>
</comment>
<dbReference type="Gene3D" id="2.40.170.20">
    <property type="entry name" value="TonB-dependent receptor, beta-barrel domain"/>
    <property type="match status" value="1"/>
</dbReference>
<feature type="chain" id="PRO_5019037172" evidence="9">
    <location>
        <begin position="30"/>
        <end position="1117"/>
    </location>
</feature>
<dbReference type="SMART" id="SM00965">
    <property type="entry name" value="STN"/>
    <property type="match status" value="1"/>
</dbReference>
<dbReference type="InterPro" id="IPR023997">
    <property type="entry name" value="TonB-dep_OMP_SusC/RagA_CS"/>
</dbReference>
<evidence type="ECO:0000256" key="1">
    <source>
        <dbReference type="ARBA" id="ARBA00004571"/>
    </source>
</evidence>
<gene>
    <name evidence="11" type="ORF">DFQ12_2156</name>
</gene>
<dbReference type="Gene3D" id="2.60.40.1120">
    <property type="entry name" value="Carboxypeptidase-like, regulatory domain"/>
    <property type="match status" value="1"/>
</dbReference>
<dbReference type="Pfam" id="PF13715">
    <property type="entry name" value="CarbopepD_reg_2"/>
    <property type="match status" value="1"/>
</dbReference>
<dbReference type="InterPro" id="IPR039426">
    <property type="entry name" value="TonB-dep_rcpt-like"/>
</dbReference>
<dbReference type="NCBIfam" id="TIGR04056">
    <property type="entry name" value="OMP_RagA_SusC"/>
    <property type="match status" value="1"/>
</dbReference>
<keyword evidence="2 8" id="KW-0813">Transport</keyword>
<evidence type="ECO:0000259" key="10">
    <source>
        <dbReference type="SMART" id="SM00965"/>
    </source>
</evidence>
<evidence type="ECO:0000256" key="6">
    <source>
        <dbReference type="ARBA" id="ARBA00023136"/>
    </source>
</evidence>
<dbReference type="PANTHER" id="PTHR30069:SF29">
    <property type="entry name" value="HEMOGLOBIN AND HEMOGLOBIN-HAPTOGLOBIN-BINDING PROTEIN 1-RELATED"/>
    <property type="match status" value="1"/>
</dbReference>
<dbReference type="InterPro" id="IPR023996">
    <property type="entry name" value="TonB-dep_OMP_SusC/RagA"/>
</dbReference>
<dbReference type="SUPFAM" id="SSF49464">
    <property type="entry name" value="Carboxypeptidase regulatory domain-like"/>
    <property type="match status" value="1"/>
</dbReference>
<keyword evidence="6 8" id="KW-0472">Membrane</keyword>
<keyword evidence="7 8" id="KW-0998">Cell outer membrane</keyword>
<evidence type="ECO:0000256" key="9">
    <source>
        <dbReference type="SAM" id="SignalP"/>
    </source>
</evidence>
<dbReference type="InterPro" id="IPR036942">
    <property type="entry name" value="Beta-barrel_TonB_sf"/>
</dbReference>
<reference evidence="11 12" key="1">
    <citation type="submission" date="2018-09" db="EMBL/GenBank/DDBJ databases">
        <title>Genomic Encyclopedia of Type Strains, Phase III (KMG-III): the genomes of soil and plant-associated and newly described type strains.</title>
        <authorList>
            <person name="Whitman W."/>
        </authorList>
    </citation>
    <scope>NUCLEOTIDE SEQUENCE [LARGE SCALE GENOMIC DNA]</scope>
    <source>
        <strain evidence="11 12">CECT 7938</strain>
    </source>
</reference>
<protein>
    <submittedName>
        <fullName evidence="11">TonB-linked SusC/RagA family outer membrane protein</fullName>
    </submittedName>
</protein>
<evidence type="ECO:0000256" key="2">
    <source>
        <dbReference type="ARBA" id="ARBA00022448"/>
    </source>
</evidence>